<dbReference type="PANTHER" id="PTHR31107:SF2">
    <property type="entry name" value="CYTOCHROME C OXIDASE ASSEMBLY FACTOR 8"/>
    <property type="match status" value="1"/>
</dbReference>
<evidence type="ECO:0000256" key="4">
    <source>
        <dbReference type="ARBA" id="ARBA00022946"/>
    </source>
</evidence>
<dbReference type="RefSeq" id="XP_041200063.1">
    <property type="nucleotide sequence ID" value="XM_041339082.1"/>
</dbReference>
<dbReference type="InterPro" id="IPR018796">
    <property type="entry name" value="COA8"/>
</dbReference>
<comment type="caution">
    <text evidence="7">The sequence shown here is derived from an EMBL/GenBank/DDBJ whole genome shotgun (WGS) entry which is preliminary data.</text>
</comment>
<organism evidence="7 8">
    <name type="scientific">Suillus subaureus</name>
    <dbReference type="NCBI Taxonomy" id="48587"/>
    <lineage>
        <taxon>Eukaryota</taxon>
        <taxon>Fungi</taxon>
        <taxon>Dikarya</taxon>
        <taxon>Basidiomycota</taxon>
        <taxon>Agaricomycotina</taxon>
        <taxon>Agaricomycetes</taxon>
        <taxon>Agaricomycetidae</taxon>
        <taxon>Boletales</taxon>
        <taxon>Suillineae</taxon>
        <taxon>Suillaceae</taxon>
        <taxon>Suillus</taxon>
    </lineage>
</organism>
<proteinExistence type="inferred from homology"/>
<comment type="subcellular location">
    <subcellularLocation>
        <location evidence="1">Mitochondrion inner membrane</location>
        <topology evidence="1">Peripheral membrane protein</topology>
        <orientation evidence="1">Matrix side</orientation>
    </subcellularLocation>
</comment>
<dbReference type="OrthoDB" id="6246201at2759"/>
<dbReference type="GO" id="GO:0005743">
    <property type="term" value="C:mitochondrial inner membrane"/>
    <property type="evidence" value="ECO:0007669"/>
    <property type="project" value="UniProtKB-SubCell"/>
</dbReference>
<sequence>MSPRIPRALAHLSVHKRLIHTSRPSSNFIGLPDPTSNLRPIIYTTAISSSSPSESKQHPYSLREFSDDTVDHELQWKLHREQLDAFNHAYWAESNTRFEAAKSSVLAALPPNAPTEAHEHALSDLYKKWVVQERARQDEYAIELRKRTFEDLSLSAKVEFQRAKKRLASWRFLYFV</sequence>
<dbReference type="GO" id="GO:0097193">
    <property type="term" value="P:intrinsic apoptotic signaling pathway"/>
    <property type="evidence" value="ECO:0007669"/>
    <property type="project" value="InterPro"/>
</dbReference>
<evidence type="ECO:0000256" key="2">
    <source>
        <dbReference type="ARBA" id="ARBA00005453"/>
    </source>
</evidence>
<evidence type="ECO:0000256" key="5">
    <source>
        <dbReference type="ARBA" id="ARBA00023128"/>
    </source>
</evidence>
<keyword evidence="5" id="KW-0496">Mitochondrion</keyword>
<evidence type="ECO:0000256" key="3">
    <source>
        <dbReference type="ARBA" id="ARBA00022792"/>
    </source>
</evidence>
<comment type="similarity">
    <text evidence="2">Belongs to the COA8 family.</text>
</comment>
<dbReference type="Pfam" id="PF10231">
    <property type="entry name" value="COA8"/>
    <property type="match status" value="1"/>
</dbReference>
<dbReference type="Proteomes" id="UP000807769">
    <property type="component" value="Unassembled WGS sequence"/>
</dbReference>
<name>A0A9P7JK49_9AGAM</name>
<keyword evidence="6" id="KW-0472">Membrane</keyword>
<protein>
    <submittedName>
        <fullName evidence="7">Uncharacterized protein</fullName>
    </submittedName>
</protein>
<evidence type="ECO:0000256" key="1">
    <source>
        <dbReference type="ARBA" id="ARBA00004443"/>
    </source>
</evidence>
<evidence type="ECO:0000313" key="8">
    <source>
        <dbReference type="Proteomes" id="UP000807769"/>
    </source>
</evidence>
<dbReference type="AlphaFoldDB" id="A0A9P7JK49"/>
<evidence type="ECO:0000256" key="6">
    <source>
        <dbReference type="ARBA" id="ARBA00023136"/>
    </source>
</evidence>
<keyword evidence="4" id="KW-0809">Transit peptide</keyword>
<dbReference type="GeneID" id="64633098"/>
<dbReference type="PANTHER" id="PTHR31107">
    <property type="entry name" value="APOPTOGENIC PROTEIN 1, MITOCHONDRIAL"/>
    <property type="match status" value="1"/>
</dbReference>
<evidence type="ECO:0000313" key="7">
    <source>
        <dbReference type="EMBL" id="KAG1827216.1"/>
    </source>
</evidence>
<reference evidence="7" key="1">
    <citation type="journal article" date="2020" name="New Phytol.">
        <title>Comparative genomics reveals dynamic genome evolution in host specialist ectomycorrhizal fungi.</title>
        <authorList>
            <person name="Lofgren L.A."/>
            <person name="Nguyen N.H."/>
            <person name="Vilgalys R."/>
            <person name="Ruytinx J."/>
            <person name="Liao H.L."/>
            <person name="Branco S."/>
            <person name="Kuo A."/>
            <person name="LaButti K."/>
            <person name="Lipzen A."/>
            <person name="Andreopoulos W."/>
            <person name="Pangilinan J."/>
            <person name="Riley R."/>
            <person name="Hundley H."/>
            <person name="Na H."/>
            <person name="Barry K."/>
            <person name="Grigoriev I.V."/>
            <person name="Stajich J.E."/>
            <person name="Kennedy P.G."/>
        </authorList>
    </citation>
    <scope>NUCLEOTIDE SEQUENCE</scope>
    <source>
        <strain evidence="7">MN1</strain>
    </source>
</reference>
<keyword evidence="8" id="KW-1185">Reference proteome</keyword>
<keyword evidence="3" id="KW-0999">Mitochondrion inner membrane</keyword>
<gene>
    <name evidence="7" type="ORF">BJ212DRAFT_1474391</name>
</gene>
<dbReference type="EMBL" id="JABBWG010000001">
    <property type="protein sequence ID" value="KAG1827216.1"/>
    <property type="molecule type" value="Genomic_DNA"/>
</dbReference>
<accession>A0A9P7JK49</accession>